<gene>
    <name evidence="1" type="ORF">EV182_005725</name>
</gene>
<name>A0ACC1HMH0_9FUNG</name>
<evidence type="ECO:0000313" key="2">
    <source>
        <dbReference type="Proteomes" id="UP001145114"/>
    </source>
</evidence>
<evidence type="ECO:0000313" key="1">
    <source>
        <dbReference type="EMBL" id="KAJ1677647.1"/>
    </source>
</evidence>
<proteinExistence type="predicted"/>
<comment type="caution">
    <text evidence="1">The sequence shown here is derived from an EMBL/GenBank/DDBJ whole genome shotgun (WGS) entry which is preliminary data.</text>
</comment>
<protein>
    <submittedName>
        <fullName evidence="1">Uncharacterized protein</fullName>
    </submittedName>
</protein>
<accession>A0ACC1HMH0</accession>
<sequence>MVTCEDTSLADAAADPRGAGARDSLPRPWLRKRWWRGVLRLPSMREMWTMSLLVMSVLLISTYFVRNLTGATVVITLMGLPWAVTMWVPFALVGEFVSLMSGETIEDMAISIQDINSGGRSMSPSLSPAGSRGETSVMDSTDISPHLTPVLSRMSMYNKRSPSLPHHNYHQNDNMPMAKSLLAADANLGRVESQESSTSHIGARRYSAVNHEPTDGVGPDGHPSSTPTTEYDDLISATNTTTNTTDSGVYLGIHNMYIVFPQFAINAISSIVFAILSPDSSASNVHGSLPHVHQPHPSSSSSSSSPSSPPLPQLASLLSSSSPQSSFNIERIDMLLLRVIVGYYQVRRQQNGGGASAGHDAVGWVLRIGGLSAFVSAVLSLFVMNRKQVFDYINSA</sequence>
<dbReference type="EMBL" id="JAMZIH010002131">
    <property type="protein sequence ID" value="KAJ1677647.1"/>
    <property type="molecule type" value="Genomic_DNA"/>
</dbReference>
<reference evidence="1" key="1">
    <citation type="submission" date="2022-06" db="EMBL/GenBank/DDBJ databases">
        <title>Phylogenomic reconstructions and comparative analyses of Kickxellomycotina fungi.</title>
        <authorList>
            <person name="Reynolds N.K."/>
            <person name="Stajich J.E."/>
            <person name="Barry K."/>
            <person name="Grigoriev I.V."/>
            <person name="Crous P."/>
            <person name="Smith M.E."/>
        </authorList>
    </citation>
    <scope>NUCLEOTIDE SEQUENCE</scope>
    <source>
        <strain evidence="1">RSA 2271</strain>
    </source>
</reference>
<organism evidence="1 2">
    <name type="scientific">Spiromyces aspiralis</name>
    <dbReference type="NCBI Taxonomy" id="68401"/>
    <lineage>
        <taxon>Eukaryota</taxon>
        <taxon>Fungi</taxon>
        <taxon>Fungi incertae sedis</taxon>
        <taxon>Zoopagomycota</taxon>
        <taxon>Kickxellomycotina</taxon>
        <taxon>Kickxellomycetes</taxon>
        <taxon>Kickxellales</taxon>
        <taxon>Kickxellaceae</taxon>
        <taxon>Spiromyces</taxon>
    </lineage>
</organism>
<keyword evidence="2" id="KW-1185">Reference proteome</keyword>
<dbReference type="Proteomes" id="UP001145114">
    <property type="component" value="Unassembled WGS sequence"/>
</dbReference>